<organism evidence="2 3">
    <name type="scientific">Aspergillus luchuensis (strain CBS 106.47)</name>
    <dbReference type="NCBI Taxonomy" id="1137211"/>
    <lineage>
        <taxon>Eukaryota</taxon>
        <taxon>Fungi</taxon>
        <taxon>Dikarya</taxon>
        <taxon>Ascomycota</taxon>
        <taxon>Pezizomycotina</taxon>
        <taxon>Eurotiomycetes</taxon>
        <taxon>Eurotiomycetidae</taxon>
        <taxon>Eurotiales</taxon>
        <taxon>Aspergillaceae</taxon>
        <taxon>Aspergillus</taxon>
        <taxon>Aspergillus subgen. Circumdati</taxon>
    </lineage>
</organism>
<keyword evidence="1" id="KW-0812">Transmembrane</keyword>
<evidence type="ECO:0000256" key="1">
    <source>
        <dbReference type="SAM" id="Phobius"/>
    </source>
</evidence>
<keyword evidence="1" id="KW-1133">Transmembrane helix</keyword>
<dbReference type="Proteomes" id="UP000184063">
    <property type="component" value="Unassembled WGS sequence"/>
</dbReference>
<accession>A0A1M3TYK8</accession>
<proteinExistence type="predicted"/>
<feature type="transmembrane region" description="Helical" evidence="1">
    <location>
        <begin position="6"/>
        <end position="27"/>
    </location>
</feature>
<evidence type="ECO:0000313" key="2">
    <source>
        <dbReference type="EMBL" id="OJZ91704.1"/>
    </source>
</evidence>
<sequence>MVYEGVFLATDVGFEVIIAIAYLPFAWDGYFPTNHLGSALFRFGHAFCAFIIYLYAYDIQDL</sequence>
<name>A0A1M3TYK8_ASPLC</name>
<feature type="transmembrane region" description="Helical" evidence="1">
    <location>
        <begin position="39"/>
        <end position="57"/>
    </location>
</feature>
<gene>
    <name evidence="2" type="ORF">ASPFODRAFT_38851</name>
</gene>
<keyword evidence="1" id="KW-0472">Membrane</keyword>
<protein>
    <submittedName>
        <fullName evidence="2">Uncharacterized protein</fullName>
    </submittedName>
</protein>
<reference evidence="3" key="1">
    <citation type="journal article" date="2017" name="Genome Biol.">
        <title>Comparative genomics reveals high biological diversity and specific adaptations in the industrially and medically important fungal genus Aspergillus.</title>
        <authorList>
            <person name="de Vries R.P."/>
            <person name="Riley R."/>
            <person name="Wiebenga A."/>
            <person name="Aguilar-Osorio G."/>
            <person name="Amillis S."/>
            <person name="Uchima C.A."/>
            <person name="Anderluh G."/>
            <person name="Asadollahi M."/>
            <person name="Askin M."/>
            <person name="Barry K."/>
            <person name="Battaglia E."/>
            <person name="Bayram O."/>
            <person name="Benocci T."/>
            <person name="Braus-Stromeyer S.A."/>
            <person name="Caldana C."/>
            <person name="Canovas D."/>
            <person name="Cerqueira G.C."/>
            <person name="Chen F."/>
            <person name="Chen W."/>
            <person name="Choi C."/>
            <person name="Clum A."/>
            <person name="Dos Santos R.A."/>
            <person name="Damasio A.R."/>
            <person name="Diallinas G."/>
            <person name="Emri T."/>
            <person name="Fekete E."/>
            <person name="Flipphi M."/>
            <person name="Freyberg S."/>
            <person name="Gallo A."/>
            <person name="Gournas C."/>
            <person name="Habgood R."/>
            <person name="Hainaut M."/>
            <person name="Harispe M.L."/>
            <person name="Henrissat B."/>
            <person name="Hilden K.S."/>
            <person name="Hope R."/>
            <person name="Hossain A."/>
            <person name="Karabika E."/>
            <person name="Karaffa L."/>
            <person name="Karanyi Z."/>
            <person name="Krasevec N."/>
            <person name="Kuo A."/>
            <person name="Kusch H."/>
            <person name="LaButti K."/>
            <person name="Lagendijk E.L."/>
            <person name="Lapidus A."/>
            <person name="Levasseur A."/>
            <person name="Lindquist E."/>
            <person name="Lipzen A."/>
            <person name="Logrieco A.F."/>
            <person name="MacCabe A."/>
            <person name="Maekelae M.R."/>
            <person name="Malavazi I."/>
            <person name="Melin P."/>
            <person name="Meyer V."/>
            <person name="Mielnichuk N."/>
            <person name="Miskei M."/>
            <person name="Molnar A.P."/>
            <person name="Mule G."/>
            <person name="Ngan C.Y."/>
            <person name="Orejas M."/>
            <person name="Orosz E."/>
            <person name="Ouedraogo J.P."/>
            <person name="Overkamp K.M."/>
            <person name="Park H.-S."/>
            <person name="Perrone G."/>
            <person name="Piumi F."/>
            <person name="Punt P.J."/>
            <person name="Ram A.F."/>
            <person name="Ramon A."/>
            <person name="Rauscher S."/>
            <person name="Record E."/>
            <person name="Riano-Pachon D.M."/>
            <person name="Robert V."/>
            <person name="Roehrig J."/>
            <person name="Ruller R."/>
            <person name="Salamov A."/>
            <person name="Salih N.S."/>
            <person name="Samson R.A."/>
            <person name="Sandor E."/>
            <person name="Sanguinetti M."/>
            <person name="Schuetze T."/>
            <person name="Sepcic K."/>
            <person name="Shelest E."/>
            <person name="Sherlock G."/>
            <person name="Sophianopoulou V."/>
            <person name="Squina F.M."/>
            <person name="Sun H."/>
            <person name="Susca A."/>
            <person name="Todd R.B."/>
            <person name="Tsang A."/>
            <person name="Unkles S.E."/>
            <person name="van de Wiele N."/>
            <person name="van Rossen-Uffink D."/>
            <person name="Oliveira J.V."/>
            <person name="Vesth T.C."/>
            <person name="Visser J."/>
            <person name="Yu J.-H."/>
            <person name="Zhou M."/>
            <person name="Andersen M.R."/>
            <person name="Archer D.B."/>
            <person name="Baker S.E."/>
            <person name="Benoit I."/>
            <person name="Brakhage A.A."/>
            <person name="Braus G.H."/>
            <person name="Fischer R."/>
            <person name="Frisvad J.C."/>
            <person name="Goldman G.H."/>
            <person name="Houbraken J."/>
            <person name="Oakley B."/>
            <person name="Pocsi I."/>
            <person name="Scazzocchio C."/>
            <person name="Seiboth B."/>
            <person name="vanKuyk P.A."/>
            <person name="Wortman J."/>
            <person name="Dyer P.S."/>
            <person name="Grigoriev I.V."/>
        </authorList>
    </citation>
    <scope>NUCLEOTIDE SEQUENCE [LARGE SCALE GENOMIC DNA]</scope>
    <source>
        <strain evidence="3">CBS 106.47</strain>
    </source>
</reference>
<evidence type="ECO:0000313" key="3">
    <source>
        <dbReference type="Proteomes" id="UP000184063"/>
    </source>
</evidence>
<dbReference type="EMBL" id="KV878236">
    <property type="protein sequence ID" value="OJZ91704.1"/>
    <property type="molecule type" value="Genomic_DNA"/>
</dbReference>
<dbReference type="VEuPathDB" id="FungiDB:ASPFODRAFT_38851"/>
<dbReference type="AlphaFoldDB" id="A0A1M3TYK8"/>